<organism evidence="1 2">
    <name type="scientific">Pseudonocardia aurantiaca</name>
    <dbReference type="NCBI Taxonomy" id="75290"/>
    <lineage>
        <taxon>Bacteria</taxon>
        <taxon>Bacillati</taxon>
        <taxon>Actinomycetota</taxon>
        <taxon>Actinomycetes</taxon>
        <taxon>Pseudonocardiales</taxon>
        <taxon>Pseudonocardiaceae</taxon>
        <taxon>Pseudonocardia</taxon>
    </lineage>
</organism>
<sequence length="49" mass="5107">MSDNADGGDPVCWLVGLCPECGAMPAGDPAGDTCCWRCGADLHPRDRDV</sequence>
<evidence type="ECO:0000313" key="2">
    <source>
        <dbReference type="Proteomes" id="UP001597145"/>
    </source>
</evidence>
<dbReference type="RefSeq" id="WP_343981631.1">
    <property type="nucleotide sequence ID" value="NZ_BAAAJG010000015.1"/>
</dbReference>
<accession>A0ABW4FII8</accession>
<protein>
    <submittedName>
        <fullName evidence="1">Uncharacterized protein</fullName>
    </submittedName>
</protein>
<dbReference type="EMBL" id="JBHUCP010000005">
    <property type="protein sequence ID" value="MFD1529576.1"/>
    <property type="molecule type" value="Genomic_DNA"/>
</dbReference>
<gene>
    <name evidence="1" type="ORF">ACFSCY_08995</name>
</gene>
<reference evidence="2" key="1">
    <citation type="journal article" date="2019" name="Int. J. Syst. Evol. Microbiol.">
        <title>The Global Catalogue of Microorganisms (GCM) 10K type strain sequencing project: providing services to taxonomists for standard genome sequencing and annotation.</title>
        <authorList>
            <consortium name="The Broad Institute Genomics Platform"/>
            <consortium name="The Broad Institute Genome Sequencing Center for Infectious Disease"/>
            <person name="Wu L."/>
            <person name="Ma J."/>
        </authorList>
    </citation>
    <scope>NUCLEOTIDE SEQUENCE [LARGE SCALE GENOMIC DNA]</scope>
    <source>
        <strain evidence="2">JCM 12165</strain>
    </source>
</reference>
<proteinExistence type="predicted"/>
<name>A0ABW4FII8_9PSEU</name>
<dbReference type="Proteomes" id="UP001597145">
    <property type="component" value="Unassembled WGS sequence"/>
</dbReference>
<comment type="caution">
    <text evidence="1">The sequence shown here is derived from an EMBL/GenBank/DDBJ whole genome shotgun (WGS) entry which is preliminary data.</text>
</comment>
<evidence type="ECO:0000313" key="1">
    <source>
        <dbReference type="EMBL" id="MFD1529576.1"/>
    </source>
</evidence>
<keyword evidence="2" id="KW-1185">Reference proteome</keyword>